<dbReference type="AlphaFoldDB" id="A0A1C9W7Q7"/>
<dbReference type="KEGG" id="micc:AUP74_01732"/>
<accession>A0A1C9W7Q7</accession>
<evidence type="ECO:0000313" key="3">
    <source>
        <dbReference type="Proteomes" id="UP000095672"/>
    </source>
</evidence>
<proteinExistence type="predicted"/>
<dbReference type="Proteomes" id="UP000095672">
    <property type="component" value="Chromosome"/>
</dbReference>
<feature type="domain" description="DUF1540" evidence="1">
    <location>
        <begin position="12"/>
        <end position="54"/>
    </location>
</feature>
<reference evidence="3" key="1">
    <citation type="submission" date="2016-01" db="EMBL/GenBank/DDBJ databases">
        <title>Complete genome sequence of Microbulbifer sp. CCB-MM1, a halophile isolated from Matang Mangrove Forest, Perak.</title>
        <authorList>
            <person name="Moh T.H."/>
            <person name="Dinesh B."/>
            <person name="Lau N.-S."/>
            <person name="Go F."/>
            <person name="Alexander Chong S.-C."/>
        </authorList>
    </citation>
    <scope>NUCLEOTIDE SEQUENCE [LARGE SCALE GENOMIC DNA]</scope>
    <source>
        <strain evidence="3">CCB-MM1</strain>
    </source>
</reference>
<evidence type="ECO:0000259" key="1">
    <source>
        <dbReference type="Pfam" id="PF07561"/>
    </source>
</evidence>
<dbReference type="Pfam" id="PF07561">
    <property type="entry name" value="DUF1540"/>
    <property type="match status" value="2"/>
</dbReference>
<dbReference type="InterPro" id="IPR011437">
    <property type="entry name" value="DUF1540"/>
</dbReference>
<evidence type="ECO:0000313" key="2">
    <source>
        <dbReference type="EMBL" id="AOS97163.1"/>
    </source>
</evidence>
<sequence>MIIATDMPEVAKCVISQCAYNADESCHARAITIGDGPDPDCDTYFDSSKHTESDRTAGVGACKMGDCAHNDDFECTADAIQVGQNGNAVNCLTYSAAH</sequence>
<feature type="domain" description="DUF1540" evidence="1">
    <location>
        <begin position="62"/>
        <end position="85"/>
    </location>
</feature>
<keyword evidence="3" id="KW-1185">Reference proteome</keyword>
<dbReference type="EMBL" id="CP014143">
    <property type="protein sequence ID" value="AOS97163.1"/>
    <property type="molecule type" value="Genomic_DNA"/>
</dbReference>
<name>A0A1C9W7Q7_9GAMM</name>
<dbReference type="STRING" id="1769779.AUP74_01732"/>
<protein>
    <recommendedName>
        <fullName evidence="1">DUF1540 domain-containing protein</fullName>
    </recommendedName>
</protein>
<organism evidence="2 3">
    <name type="scientific">Microbulbifer aggregans</name>
    <dbReference type="NCBI Taxonomy" id="1769779"/>
    <lineage>
        <taxon>Bacteria</taxon>
        <taxon>Pseudomonadati</taxon>
        <taxon>Pseudomonadota</taxon>
        <taxon>Gammaproteobacteria</taxon>
        <taxon>Cellvibrionales</taxon>
        <taxon>Microbulbiferaceae</taxon>
        <taxon>Microbulbifer</taxon>
    </lineage>
</organism>
<gene>
    <name evidence="2" type="ORF">AUP74_01732</name>
</gene>